<evidence type="ECO:0000313" key="2">
    <source>
        <dbReference type="EMBL" id="MBN8662637.1"/>
    </source>
</evidence>
<dbReference type="PANTHER" id="PTHR12083">
    <property type="entry name" value="BIFUNCTIONAL POLYNUCLEOTIDE PHOSPHATASE/KINASE"/>
    <property type="match status" value="1"/>
</dbReference>
<dbReference type="PANTHER" id="PTHR12083:SF9">
    <property type="entry name" value="BIFUNCTIONAL POLYNUCLEOTIDE PHOSPHATASE_KINASE"/>
    <property type="match status" value="1"/>
</dbReference>
<dbReference type="GO" id="GO:0046403">
    <property type="term" value="F:polynucleotide 3'-phosphatase activity"/>
    <property type="evidence" value="ECO:0007669"/>
    <property type="project" value="TreeGrafter"/>
</dbReference>
<dbReference type="GO" id="GO:0046404">
    <property type="term" value="F:ATP-dependent polydeoxyribonucleotide 5'-hydroxyl-kinase activity"/>
    <property type="evidence" value="ECO:0007669"/>
    <property type="project" value="TreeGrafter"/>
</dbReference>
<comment type="caution">
    <text evidence="2">The sequence shown here is derived from an EMBL/GenBank/DDBJ whole genome shotgun (WGS) entry which is preliminary data.</text>
</comment>
<sequence length="184" mass="21165">MTEQEQAHNEKQETEQEKPKAKSKLILMVGIPGSGKTTLSKRVVDKGFHYMNADSIRLELYGDEKTQGDPSEVFSIFFARLEEAMKIGKSIVIDNTNINAKQRKPILERAQQFGYEDVQLWFLDVPLEICLERNRNRERAVEDEIVRNMYNSINSGGRPKRTEGKVIVIRPSADGKDYLFFPQN</sequence>
<dbReference type="InterPro" id="IPR027417">
    <property type="entry name" value="P-loop_NTPase"/>
</dbReference>
<name>A0A8J7PJR1_9BACT</name>
<dbReference type="SUPFAM" id="SSF52540">
    <property type="entry name" value="P-loop containing nucleoside triphosphate hydrolases"/>
    <property type="match status" value="1"/>
</dbReference>
<dbReference type="EMBL" id="JAFLCK010000046">
    <property type="protein sequence ID" value="MBN8662637.1"/>
    <property type="molecule type" value="Genomic_DNA"/>
</dbReference>
<reference evidence="2" key="1">
    <citation type="submission" date="2021-02" db="EMBL/GenBank/DDBJ databases">
        <title>Genome-Resolved Metagenomics of a Microbial Community Performing Photosynthetic Biological Nutrient Removal.</title>
        <authorList>
            <person name="Mcdaniel E.A."/>
        </authorList>
    </citation>
    <scope>NUCLEOTIDE SEQUENCE</scope>
    <source>
        <strain evidence="2">UWPOB_OBS1</strain>
    </source>
</reference>
<dbReference type="Pfam" id="PF13671">
    <property type="entry name" value="AAA_33"/>
    <property type="match status" value="1"/>
</dbReference>
<dbReference type="Gene3D" id="3.40.50.300">
    <property type="entry name" value="P-loop containing nucleotide triphosphate hydrolases"/>
    <property type="match status" value="1"/>
</dbReference>
<accession>A0A8J7PJR1</accession>
<dbReference type="AlphaFoldDB" id="A0A8J7PJR1"/>
<evidence type="ECO:0000256" key="1">
    <source>
        <dbReference type="SAM" id="MobiDB-lite"/>
    </source>
</evidence>
<dbReference type="GO" id="GO:0003690">
    <property type="term" value="F:double-stranded DNA binding"/>
    <property type="evidence" value="ECO:0007669"/>
    <property type="project" value="TreeGrafter"/>
</dbReference>
<feature type="compositionally biased region" description="Basic and acidic residues" evidence="1">
    <location>
        <begin position="1"/>
        <end position="20"/>
    </location>
</feature>
<protein>
    <submittedName>
        <fullName evidence="2">AAA family ATPase</fullName>
    </submittedName>
</protein>
<gene>
    <name evidence="2" type="ORF">J0M35_19875</name>
</gene>
<feature type="region of interest" description="Disordered" evidence="1">
    <location>
        <begin position="1"/>
        <end position="21"/>
    </location>
</feature>
<dbReference type="Proteomes" id="UP000664277">
    <property type="component" value="Unassembled WGS sequence"/>
</dbReference>
<organism evidence="2 3">
    <name type="scientific">Candidatus Obscuribacter phosphatis</name>
    <dbReference type="NCBI Taxonomy" id="1906157"/>
    <lineage>
        <taxon>Bacteria</taxon>
        <taxon>Bacillati</taxon>
        <taxon>Candidatus Melainabacteria</taxon>
        <taxon>Candidatus Obscuribacterales</taxon>
        <taxon>Candidatus Obscuribacteraceae</taxon>
        <taxon>Candidatus Obscuribacter</taxon>
    </lineage>
</organism>
<evidence type="ECO:0000313" key="3">
    <source>
        <dbReference type="Proteomes" id="UP000664277"/>
    </source>
</evidence>
<proteinExistence type="predicted"/>
<dbReference type="GO" id="GO:0006281">
    <property type="term" value="P:DNA repair"/>
    <property type="evidence" value="ECO:0007669"/>
    <property type="project" value="TreeGrafter"/>
</dbReference>